<feature type="compositionally biased region" description="Gly residues" evidence="1">
    <location>
        <begin position="409"/>
        <end position="473"/>
    </location>
</feature>
<reference evidence="3" key="1">
    <citation type="journal article" date="2019" name="Int. J. Syst. Evol. Microbiol.">
        <title>The Global Catalogue of Microorganisms (GCM) 10K type strain sequencing project: providing services to taxonomists for standard genome sequencing and annotation.</title>
        <authorList>
            <consortium name="The Broad Institute Genomics Platform"/>
            <consortium name="The Broad Institute Genome Sequencing Center for Infectious Disease"/>
            <person name="Wu L."/>
            <person name="Ma J."/>
        </authorList>
    </citation>
    <scope>NUCLEOTIDE SEQUENCE [LARGE SCALE GENOMIC DNA]</scope>
    <source>
        <strain evidence="3">CGMCC 4.1469</strain>
    </source>
</reference>
<protein>
    <submittedName>
        <fullName evidence="2">WXG100 family type VII secretion target</fullName>
    </submittedName>
</protein>
<feature type="compositionally biased region" description="Gly residues" evidence="1">
    <location>
        <begin position="214"/>
        <end position="240"/>
    </location>
</feature>
<keyword evidence="3" id="KW-1185">Reference proteome</keyword>
<feature type="compositionally biased region" description="Gly residues" evidence="1">
    <location>
        <begin position="481"/>
        <end position="492"/>
    </location>
</feature>
<dbReference type="Gene3D" id="1.20.1260.20">
    <property type="entry name" value="PPE superfamily"/>
    <property type="match status" value="1"/>
</dbReference>
<organism evidence="2 3">
    <name type="scientific">Kitasatospora aburaviensis</name>
    <dbReference type="NCBI Taxonomy" id="67265"/>
    <lineage>
        <taxon>Bacteria</taxon>
        <taxon>Bacillati</taxon>
        <taxon>Actinomycetota</taxon>
        <taxon>Actinomycetes</taxon>
        <taxon>Kitasatosporales</taxon>
        <taxon>Streptomycetaceae</taxon>
        <taxon>Kitasatospora</taxon>
    </lineage>
</organism>
<accession>A0ABW1F3G2</accession>
<feature type="compositionally biased region" description="Basic and acidic residues" evidence="1">
    <location>
        <begin position="510"/>
        <end position="522"/>
    </location>
</feature>
<feature type="compositionally biased region" description="Low complexity" evidence="1">
    <location>
        <begin position="364"/>
        <end position="378"/>
    </location>
</feature>
<gene>
    <name evidence="2" type="ORF">ACFP0N_27280</name>
</gene>
<sequence length="542" mass="53468">MAGGTNFEAKNHEQLRAMVASTDPSKVLSRGSQLKSAGEVLKELSAALKSHVDQINWEGPSAEAFKAWAGNFHKSGAALAEYSIGVGDAIHQAGEALSTAKTAVPELPKTEIATVSKHKNQSVPYLPSDFEAKYGVGSTVDSVMKQANPNWVTASEAAAAQKKVELEHQEAINQMVKLGQAYDAVATKLNALETPAELKPPGETQRNDIQHIGDSGGGGGTGSGGTVRTPRGGGGGGGGSYSPPGNHDGGGSVTPRPHTPGPDGPNQPGRIDPIPPHNGPTPLPPTPSPGPAPVPVIPDRPGTDLNSLPPLTTLPNQTGPIGPGVPGSLPPGYPGGQQPGYPNGPGGGPAFPGTGPLPFGPSGGSVPLKGTSTGRTSTFGGGNLPSKNGTPGTPGGGGPVFGQREAQAGQGGRSTAGGGGMGGGMHPGGAGGHGGGASGGSARGRGLTSFGGGTVGGRTGPKAGGEFTPGGTGLRNRSAAGAGGAGAEGGARSGQNGMMGAPGTSGGPGKNERDRRKRADYLHEDEETWTSGTPRSNPDVIE</sequence>
<name>A0ABW1F3G2_9ACTN</name>
<dbReference type="EMBL" id="JBHSOD010000043">
    <property type="protein sequence ID" value="MFC5888675.1"/>
    <property type="molecule type" value="Genomic_DNA"/>
</dbReference>
<evidence type="ECO:0000313" key="3">
    <source>
        <dbReference type="Proteomes" id="UP001596067"/>
    </source>
</evidence>
<feature type="region of interest" description="Disordered" evidence="1">
    <location>
        <begin position="194"/>
        <end position="542"/>
    </location>
</feature>
<proteinExistence type="predicted"/>
<feature type="compositionally biased region" description="Pro residues" evidence="1">
    <location>
        <begin position="273"/>
        <end position="298"/>
    </location>
</feature>
<evidence type="ECO:0000313" key="2">
    <source>
        <dbReference type="EMBL" id="MFC5888675.1"/>
    </source>
</evidence>
<evidence type="ECO:0000256" key="1">
    <source>
        <dbReference type="SAM" id="MobiDB-lite"/>
    </source>
</evidence>
<feature type="compositionally biased region" description="Low complexity" evidence="1">
    <location>
        <begin position="299"/>
        <end position="320"/>
    </location>
</feature>
<dbReference type="Proteomes" id="UP001596067">
    <property type="component" value="Unassembled WGS sequence"/>
</dbReference>
<feature type="compositionally biased region" description="Gly residues" evidence="1">
    <location>
        <begin position="334"/>
        <end position="350"/>
    </location>
</feature>
<comment type="caution">
    <text evidence="2">The sequence shown here is derived from an EMBL/GenBank/DDBJ whole genome shotgun (WGS) entry which is preliminary data.</text>
</comment>
<dbReference type="RefSeq" id="WP_313765252.1">
    <property type="nucleotide sequence ID" value="NZ_BAAAVH010000018.1"/>
</dbReference>
<dbReference type="InterPro" id="IPR038332">
    <property type="entry name" value="PPE_sf"/>
</dbReference>